<organism evidence="1 2">
    <name type="scientific">Peronosclerospora sorghi</name>
    <dbReference type="NCBI Taxonomy" id="230839"/>
    <lineage>
        <taxon>Eukaryota</taxon>
        <taxon>Sar</taxon>
        <taxon>Stramenopiles</taxon>
        <taxon>Oomycota</taxon>
        <taxon>Peronosporomycetes</taxon>
        <taxon>Peronosporales</taxon>
        <taxon>Peronosporaceae</taxon>
        <taxon>Peronosclerospora</taxon>
    </lineage>
</organism>
<proteinExistence type="predicted"/>
<name>A0ACC0WMS8_9STRA</name>
<gene>
    <name evidence="1" type="ORF">PsorP6_015941</name>
</gene>
<sequence>MTKKEAVGQAAEIQHRAQQRREQQQLAADHLCALHLNVYATKAQPDGNILSYMVVELNISHLRSRKRNTTGKLIHPLLCLKRI</sequence>
<evidence type="ECO:0000313" key="2">
    <source>
        <dbReference type="Proteomes" id="UP001163321"/>
    </source>
</evidence>
<reference evidence="1 2" key="1">
    <citation type="journal article" date="2022" name="bioRxiv">
        <title>The genome of the oomycete Peronosclerospora sorghi, a cosmopolitan pathogen of maize and sorghum, is inflated with dispersed pseudogenes.</title>
        <authorList>
            <person name="Fletcher K."/>
            <person name="Martin F."/>
            <person name="Isakeit T."/>
            <person name="Cavanaugh K."/>
            <person name="Magill C."/>
            <person name="Michelmore R."/>
        </authorList>
    </citation>
    <scope>NUCLEOTIDE SEQUENCE [LARGE SCALE GENOMIC DNA]</scope>
    <source>
        <strain evidence="1">P6</strain>
    </source>
</reference>
<dbReference type="EMBL" id="CM047589">
    <property type="protein sequence ID" value="KAI9920069.1"/>
    <property type="molecule type" value="Genomic_DNA"/>
</dbReference>
<comment type="caution">
    <text evidence="1">The sequence shown here is derived from an EMBL/GenBank/DDBJ whole genome shotgun (WGS) entry which is preliminary data.</text>
</comment>
<accession>A0ACC0WMS8</accession>
<protein>
    <submittedName>
        <fullName evidence="1">Uncharacterized protein</fullName>
    </submittedName>
</protein>
<dbReference type="Proteomes" id="UP001163321">
    <property type="component" value="Chromosome 10"/>
</dbReference>
<evidence type="ECO:0000313" key="1">
    <source>
        <dbReference type="EMBL" id="KAI9920069.1"/>
    </source>
</evidence>
<keyword evidence="2" id="KW-1185">Reference proteome</keyword>